<gene>
    <name evidence="1" type="ORF">L6452_04941</name>
</gene>
<reference evidence="2" key="1">
    <citation type="journal article" date="2022" name="Mol. Ecol. Resour.">
        <title>The genomes of chicory, endive, great burdock and yacon provide insights into Asteraceae palaeo-polyploidization history and plant inulin production.</title>
        <authorList>
            <person name="Fan W."/>
            <person name="Wang S."/>
            <person name="Wang H."/>
            <person name="Wang A."/>
            <person name="Jiang F."/>
            <person name="Liu H."/>
            <person name="Zhao H."/>
            <person name="Xu D."/>
            <person name="Zhang Y."/>
        </authorList>
    </citation>
    <scope>NUCLEOTIDE SEQUENCE [LARGE SCALE GENOMIC DNA]</scope>
    <source>
        <strain evidence="2">cv. Niubang</strain>
    </source>
</reference>
<dbReference type="EMBL" id="CM042048">
    <property type="protein sequence ID" value="KAI3757404.1"/>
    <property type="molecule type" value="Genomic_DNA"/>
</dbReference>
<name>A0ACB9EEL9_ARCLA</name>
<dbReference type="Proteomes" id="UP001055879">
    <property type="component" value="Linkage Group LG02"/>
</dbReference>
<evidence type="ECO:0000313" key="1">
    <source>
        <dbReference type="EMBL" id="KAI3757404.1"/>
    </source>
</evidence>
<sequence length="193" mass="20363">MHAADLGDHIGMESCVDLETDTAPPPTSAGGGAPVYRKPWGISRRSSLCGKKGKELPPPMPIQSSTVMKRYYTDDGRLIITEEKVECPKYYFTAHRSCGRLTLQLVASESDCAVENKCGLSENGEGDGILANDECGDKVAAIGGGGCDDDSGNRGGGGGKCFSYNSAARVAAIGSCLFVNQNCRLHAMRPVQI</sequence>
<organism evidence="1 2">
    <name type="scientific">Arctium lappa</name>
    <name type="common">Greater burdock</name>
    <name type="synonym">Lappa major</name>
    <dbReference type="NCBI Taxonomy" id="4217"/>
    <lineage>
        <taxon>Eukaryota</taxon>
        <taxon>Viridiplantae</taxon>
        <taxon>Streptophyta</taxon>
        <taxon>Embryophyta</taxon>
        <taxon>Tracheophyta</taxon>
        <taxon>Spermatophyta</taxon>
        <taxon>Magnoliopsida</taxon>
        <taxon>eudicotyledons</taxon>
        <taxon>Gunneridae</taxon>
        <taxon>Pentapetalae</taxon>
        <taxon>asterids</taxon>
        <taxon>campanulids</taxon>
        <taxon>Asterales</taxon>
        <taxon>Asteraceae</taxon>
        <taxon>Carduoideae</taxon>
        <taxon>Cardueae</taxon>
        <taxon>Arctiinae</taxon>
        <taxon>Arctium</taxon>
    </lineage>
</organism>
<accession>A0ACB9EEL9</accession>
<comment type="caution">
    <text evidence="1">The sequence shown here is derived from an EMBL/GenBank/DDBJ whole genome shotgun (WGS) entry which is preliminary data.</text>
</comment>
<protein>
    <submittedName>
        <fullName evidence="1">Uncharacterized protein</fullName>
    </submittedName>
</protein>
<reference evidence="1 2" key="2">
    <citation type="journal article" date="2022" name="Mol. Ecol. Resour.">
        <title>The genomes of chicory, endive, great burdock and yacon provide insights into Asteraceae paleo-polyploidization history and plant inulin production.</title>
        <authorList>
            <person name="Fan W."/>
            <person name="Wang S."/>
            <person name="Wang H."/>
            <person name="Wang A."/>
            <person name="Jiang F."/>
            <person name="Liu H."/>
            <person name="Zhao H."/>
            <person name="Xu D."/>
            <person name="Zhang Y."/>
        </authorList>
    </citation>
    <scope>NUCLEOTIDE SEQUENCE [LARGE SCALE GENOMIC DNA]</scope>
    <source>
        <strain evidence="2">cv. Niubang</strain>
    </source>
</reference>
<keyword evidence="2" id="KW-1185">Reference proteome</keyword>
<proteinExistence type="predicted"/>
<evidence type="ECO:0000313" key="2">
    <source>
        <dbReference type="Proteomes" id="UP001055879"/>
    </source>
</evidence>